<dbReference type="Proteomes" id="UP000245086">
    <property type="component" value="Unassembled WGS sequence"/>
</dbReference>
<keyword evidence="2" id="KW-1185">Reference proteome</keyword>
<sequence length="498" mass="54916">MMEDKVRSTKVTTMHIVSKDLTSASEPLSEEARAALIGAYTANATPAQNALATALLSEIRGQDRWISCDCAGSDQNKPLLAPVRLQNGYAFYLRRLTGQNRMLHHHDCPFFHDPDKESILSGQGSGLRPLKGTTDSDFALLSAFTDDDAPATDSQLSLTKEMATYTWPVLQRFMAHLIARAGLNKVIPVQERLQTAIEPPSINEQKKAIAAVTSGIFLGPNIPLADVLALDPKPVSNGSLSKRISQEGQVWPEGKRAQGYLLAPAKTASANRAEFLIGDDPNDLEMIYVEKSNTTARGLIKDQAVPPNGPFLVLYVCGQLEPKNPVIVPIRGHAHPIYSYDTWIPVEGGSDRRMLEILISVQNYAAHVLPDVWITITKPLSDLAHDGALFRPDYIIKAWHKPTEATRIMYIDIMGIHVEDYDTAKEITQAHARRAAPLLVIHRDRMNAIQVPTHEDPVPNQAFLDFVNEVLTALTHPTLDLLAALEKTINPFETTRMG</sequence>
<evidence type="ECO:0008006" key="3">
    <source>
        <dbReference type="Google" id="ProtNLM"/>
    </source>
</evidence>
<dbReference type="EMBL" id="BFBR01000010">
    <property type="protein sequence ID" value="GBF59099.1"/>
    <property type="molecule type" value="Genomic_DNA"/>
</dbReference>
<dbReference type="RefSeq" id="WP_108985975.1">
    <property type="nucleotide sequence ID" value="NZ_BFBR01000010.1"/>
</dbReference>
<protein>
    <recommendedName>
        <fullName evidence="3">DUF1173 domain-containing protein</fullName>
    </recommendedName>
</protein>
<gene>
    <name evidence="1" type="ORF">PbB2_02791</name>
</gene>
<accession>A0A2P2EDG1</accession>
<comment type="caution">
    <text evidence="1">The sequence shown here is derived from an EMBL/GenBank/DDBJ whole genome shotgun (WGS) entry which is preliminary data.</text>
</comment>
<name>A0A2P2EDG1_9PROT</name>
<proteinExistence type="predicted"/>
<evidence type="ECO:0000313" key="1">
    <source>
        <dbReference type="EMBL" id="GBF59099.1"/>
    </source>
</evidence>
<reference evidence="1" key="1">
    <citation type="journal article" date="2018" name="Genome Announc.">
        <title>Draft Genome Sequence of "Candidatus Phycosocius bacilliformis," an Alphaproteobacterial Ectosymbiont of the Hydrocarbon-Producing Green Alga Botryococcus braunii.</title>
        <authorList>
            <person name="Tanabe Y."/>
            <person name="Yamaguchi H."/>
            <person name="Watanabe M.M."/>
        </authorList>
    </citation>
    <scope>NUCLEOTIDE SEQUENCE [LARGE SCALE GENOMIC DNA]</scope>
    <source>
        <strain evidence="1">BOTRYCO-2</strain>
    </source>
</reference>
<dbReference type="OrthoDB" id="7285254at2"/>
<organism evidence="1 2">
    <name type="scientific">Candidatus Phycosocius bacilliformis</name>
    <dbReference type="NCBI Taxonomy" id="1445552"/>
    <lineage>
        <taxon>Bacteria</taxon>
        <taxon>Pseudomonadati</taxon>
        <taxon>Pseudomonadota</taxon>
        <taxon>Alphaproteobacteria</taxon>
        <taxon>Caulobacterales</taxon>
        <taxon>Caulobacterales incertae sedis</taxon>
        <taxon>Candidatus Phycosocius</taxon>
    </lineage>
</organism>
<dbReference type="AlphaFoldDB" id="A0A2P2EDG1"/>
<evidence type="ECO:0000313" key="2">
    <source>
        <dbReference type="Proteomes" id="UP000245086"/>
    </source>
</evidence>